<dbReference type="EMBL" id="MOMC01000012">
    <property type="protein sequence ID" value="ONH32319.1"/>
    <property type="molecule type" value="Genomic_DNA"/>
</dbReference>
<organism evidence="2 3">
    <name type="scientific">Pseudofrankia asymbiotica</name>
    <dbReference type="NCBI Taxonomy" id="1834516"/>
    <lineage>
        <taxon>Bacteria</taxon>
        <taxon>Bacillati</taxon>
        <taxon>Actinomycetota</taxon>
        <taxon>Actinomycetes</taxon>
        <taxon>Frankiales</taxon>
        <taxon>Frankiaceae</taxon>
        <taxon>Pseudofrankia</taxon>
    </lineage>
</organism>
<dbReference type="InterPro" id="IPR017523">
    <property type="entry name" value="Rv3268"/>
</dbReference>
<dbReference type="STRING" id="1834516.BL253_06045"/>
<dbReference type="Gene3D" id="3.40.50.12780">
    <property type="entry name" value="N-terminal domain of ligase-like"/>
    <property type="match status" value="2"/>
</dbReference>
<gene>
    <name evidence="2" type="ORF">BL253_06045</name>
</gene>
<evidence type="ECO:0000256" key="1">
    <source>
        <dbReference type="SAM" id="MobiDB-lite"/>
    </source>
</evidence>
<dbReference type="Proteomes" id="UP000188929">
    <property type="component" value="Unassembled WGS sequence"/>
</dbReference>
<dbReference type="RefSeq" id="WP_076814385.1">
    <property type="nucleotide sequence ID" value="NZ_MOMC01000012.1"/>
</dbReference>
<accession>A0A1V2IHB6</accession>
<feature type="region of interest" description="Disordered" evidence="1">
    <location>
        <begin position="128"/>
        <end position="147"/>
    </location>
</feature>
<name>A0A1V2IHB6_9ACTN</name>
<evidence type="ECO:0000313" key="3">
    <source>
        <dbReference type="Proteomes" id="UP000188929"/>
    </source>
</evidence>
<dbReference type="OrthoDB" id="3396763at2"/>
<keyword evidence="3" id="KW-1185">Reference proteome</keyword>
<dbReference type="InterPro" id="IPR042099">
    <property type="entry name" value="ANL_N_sf"/>
</dbReference>
<protein>
    <submittedName>
        <fullName evidence="2">TIGR03089 family protein</fullName>
    </submittedName>
</protein>
<sequence length="319" mass="31837">MTDDASRLVPAEALLSPPGQGGVAAASGTARVGGTAPFPGVAAALAARLRIDGASPMVTFYDDATGERVELSGITLDNWVAKTANLLVDTLGLGPGDRVGVDLPAHWLAVVILLAAWSAGLEVLVAPGSEDQSDGGDGTDGSDDDEPAGVVQALFVAESRIDAALALGADEVVALSLRPFGARMAHPVAGVLDFAAEVPTHGDRFAAPAPPAAQTSLLAHVAGAAEAAGLGPGDRLLSTAGPGGAEGLLATVLAPLVTGASVVVCRHLDTHLDDDAFARRIAAERVTAVCGTSRPLPTGVRRLSLADATTVQGRVPEAG</sequence>
<proteinExistence type="predicted"/>
<dbReference type="SUPFAM" id="SSF56801">
    <property type="entry name" value="Acetyl-CoA synthetase-like"/>
    <property type="match status" value="1"/>
</dbReference>
<dbReference type="NCBIfam" id="TIGR03089">
    <property type="entry name" value="TIGR03089 family protein"/>
    <property type="match status" value="1"/>
</dbReference>
<dbReference type="AlphaFoldDB" id="A0A1V2IHB6"/>
<reference evidence="3" key="1">
    <citation type="submission" date="2016-10" db="EMBL/GenBank/DDBJ databases">
        <title>Frankia sp. NRRL B-16386 Genome sequencing.</title>
        <authorList>
            <person name="Ghodhbane-Gtari F."/>
            <person name="Swanson E."/>
            <person name="Gueddou A."/>
            <person name="Hezbri K."/>
            <person name="Ktari K."/>
            <person name="Nouioui I."/>
            <person name="Morris K."/>
            <person name="Simpson S."/>
            <person name="Abebe-Akele F."/>
            <person name="Thomas K."/>
            <person name="Gtari M."/>
            <person name="Tisa L.S."/>
        </authorList>
    </citation>
    <scope>NUCLEOTIDE SEQUENCE [LARGE SCALE GENOMIC DNA]</scope>
    <source>
        <strain evidence="3">NRRL B-16386</strain>
    </source>
</reference>
<comment type="caution">
    <text evidence="2">The sequence shown here is derived from an EMBL/GenBank/DDBJ whole genome shotgun (WGS) entry which is preliminary data.</text>
</comment>
<evidence type="ECO:0000313" key="2">
    <source>
        <dbReference type="EMBL" id="ONH32319.1"/>
    </source>
</evidence>